<accession>G2E808</accession>
<keyword evidence="1" id="KW-0812">Transmembrane</keyword>
<reference evidence="2 3" key="1">
    <citation type="submission" date="2011-06" db="EMBL/GenBank/DDBJ databases">
        <title>The draft genome of Thiorhodococcus drewsii AZ1.</title>
        <authorList>
            <consortium name="US DOE Joint Genome Institute (JGI-PGF)"/>
            <person name="Lucas S."/>
            <person name="Han J."/>
            <person name="Lapidus A."/>
            <person name="Cheng J.-F."/>
            <person name="Goodwin L."/>
            <person name="Pitluck S."/>
            <person name="Peters L."/>
            <person name="Land M.L."/>
            <person name="Hauser L."/>
            <person name="Vogl K."/>
            <person name="Liu Z."/>
            <person name="Imhoff J."/>
            <person name="Thiel V."/>
            <person name="Frigaard N.-U."/>
            <person name="Bryant D.A."/>
            <person name="Woyke T.J."/>
        </authorList>
    </citation>
    <scope>NUCLEOTIDE SEQUENCE [LARGE SCALE GENOMIC DNA]</scope>
    <source>
        <strain evidence="2 3">AZ1</strain>
    </source>
</reference>
<protein>
    <submittedName>
        <fullName evidence="2">Uncharacterized protein</fullName>
    </submittedName>
</protein>
<comment type="caution">
    <text evidence="2">The sequence shown here is derived from an EMBL/GenBank/DDBJ whole genome shotgun (WGS) entry which is preliminary data.</text>
</comment>
<keyword evidence="1" id="KW-1133">Transmembrane helix</keyword>
<proteinExistence type="predicted"/>
<sequence>MMRDYKIKQTEWPIHKKRKGARKMFLRTLLALIVIAAGYTAYEWIPAASTEQLAEAPTDPNIIQLQLPPKPAIAEGIPASGDASNP</sequence>
<keyword evidence="3" id="KW-1185">Reference proteome</keyword>
<dbReference type="AlphaFoldDB" id="G2E808"/>
<name>G2E808_9GAMM</name>
<organism evidence="2 3">
    <name type="scientific">Thiorhodococcus drewsii AZ1</name>
    <dbReference type="NCBI Taxonomy" id="765913"/>
    <lineage>
        <taxon>Bacteria</taxon>
        <taxon>Pseudomonadati</taxon>
        <taxon>Pseudomonadota</taxon>
        <taxon>Gammaproteobacteria</taxon>
        <taxon>Chromatiales</taxon>
        <taxon>Chromatiaceae</taxon>
        <taxon>Thiorhodococcus</taxon>
    </lineage>
</organism>
<feature type="transmembrane region" description="Helical" evidence="1">
    <location>
        <begin position="24"/>
        <end position="42"/>
    </location>
</feature>
<evidence type="ECO:0000313" key="3">
    <source>
        <dbReference type="Proteomes" id="UP000004200"/>
    </source>
</evidence>
<gene>
    <name evidence="2" type="ORF">ThidrDRAFT_4422</name>
</gene>
<dbReference type="Proteomes" id="UP000004200">
    <property type="component" value="Unassembled WGS sequence"/>
</dbReference>
<evidence type="ECO:0000256" key="1">
    <source>
        <dbReference type="SAM" id="Phobius"/>
    </source>
</evidence>
<dbReference type="EMBL" id="AFWT01000061">
    <property type="protein sequence ID" value="EGV27751.1"/>
    <property type="molecule type" value="Genomic_DNA"/>
</dbReference>
<keyword evidence="1" id="KW-0472">Membrane</keyword>
<evidence type="ECO:0000313" key="2">
    <source>
        <dbReference type="EMBL" id="EGV27751.1"/>
    </source>
</evidence>
<dbReference type="eggNOG" id="ENOG5033J9E">
    <property type="taxonomic scope" value="Bacteria"/>
</dbReference>